<protein>
    <recommendedName>
        <fullName evidence="3">NADP-dependent oxidoreductase domain-containing protein</fullName>
    </recommendedName>
</protein>
<dbReference type="GO" id="GO:0005525">
    <property type="term" value="F:GTP binding"/>
    <property type="evidence" value="ECO:0007669"/>
    <property type="project" value="InterPro"/>
</dbReference>
<dbReference type="Pfam" id="PF00248">
    <property type="entry name" value="Aldo_ket_red"/>
    <property type="match status" value="1"/>
</dbReference>
<dbReference type="InterPro" id="IPR023210">
    <property type="entry name" value="NADP_OxRdtase_dom"/>
</dbReference>
<dbReference type="SUPFAM" id="SSF52540">
    <property type="entry name" value="P-loop containing nucleoside triphosphate hydrolases"/>
    <property type="match status" value="1"/>
</dbReference>
<proteinExistence type="predicted"/>
<gene>
    <name evidence="4" type="ORF">RDB_LOCUS173339</name>
</gene>
<evidence type="ECO:0000259" key="3">
    <source>
        <dbReference type="Pfam" id="PF00248"/>
    </source>
</evidence>
<sequence length="671" mass="74320">MPIAPVDASTKALSIPHSKYPQKKIPILGLGTWLAKPGEVEQAVYDALKAGYTHIDAAAIYQNENEVGNGIKKYLQETGKSRDELWITSKLWNNSHRPENAPAALEKTLKDLQVDYLDLYLVHWPAAMQGGGPLIPKDDNGLPLVDRGVTHNETWKAMEALLETGKVRNIGLSNFIRSETENVLKTAVHKPDFIQIEVHPYLQQTEYIKWLQSQGIVVEAYSPFGNLNPIYSVGDEGRIIDKPEVKKIAEKYGKSPSQVVLSWGVAHDLVILPKSVNAKRIAENLGIFDYDAEDTASIDGINLNLRYNDASTDFGYVFFSDEKSPAKIADDFLGLANSAVAKAKAQNLLLENTFELGKLTPHLSHMTATNIYPNEATLGINHVSGPILAPDHHTTTTTHYLGPNPRKPTWNCYHVFFKLVCLSVGAGMSRAYVSYRDYVLKFVIIGDAAVGKSSLLVRLTDQKFLSKPDPTLGVEFGSKLISLPEEGKTVKLQCWDTAGTESFRSITRSYYRGAAGALLVYDVTSRASTSMLLGRHCFEHTRTWLADVREHADPNLTCILVANKVDLCVDEGQEGVDTPPTSVKSGRKQRDVSRAEAERYAQEEGLLFIEASAKTGENVDRAFEEATRDILHKIRQGVFDDNKSPGVKSTRPRNDPNTLQLEDTRRRGGCC</sequence>
<dbReference type="CDD" id="cd19071">
    <property type="entry name" value="AKR_AKR1-5-like"/>
    <property type="match status" value="1"/>
</dbReference>
<dbReference type="SMART" id="SM00174">
    <property type="entry name" value="RHO"/>
    <property type="match status" value="1"/>
</dbReference>
<dbReference type="Pfam" id="PF00071">
    <property type="entry name" value="Ras"/>
    <property type="match status" value="1"/>
</dbReference>
<feature type="compositionally biased region" description="Basic and acidic residues" evidence="2">
    <location>
        <begin position="662"/>
        <end position="671"/>
    </location>
</feature>
<reference evidence="4" key="1">
    <citation type="submission" date="2021-01" db="EMBL/GenBank/DDBJ databases">
        <authorList>
            <person name="Kaushik A."/>
        </authorList>
    </citation>
    <scope>NUCLEOTIDE SEQUENCE</scope>
    <source>
        <strain evidence="4">AG4-RS23</strain>
    </source>
</reference>
<evidence type="ECO:0000256" key="2">
    <source>
        <dbReference type="SAM" id="MobiDB-lite"/>
    </source>
</evidence>
<name>A0A8H3DKV3_9AGAM</name>
<dbReference type="InterPro" id="IPR018170">
    <property type="entry name" value="Aldo/ket_reductase_CS"/>
</dbReference>
<evidence type="ECO:0000256" key="1">
    <source>
        <dbReference type="ARBA" id="ARBA00023002"/>
    </source>
</evidence>
<dbReference type="InterPro" id="IPR027417">
    <property type="entry name" value="P-loop_NTPase"/>
</dbReference>
<dbReference type="FunFam" id="3.20.20.100:FF:000002">
    <property type="entry name" value="2,5-diketo-D-gluconic acid reductase A"/>
    <property type="match status" value="1"/>
</dbReference>
<dbReference type="CDD" id="cd00154">
    <property type="entry name" value="Rab"/>
    <property type="match status" value="1"/>
</dbReference>
<dbReference type="AlphaFoldDB" id="A0A8H3DKV3"/>
<dbReference type="InterPro" id="IPR001806">
    <property type="entry name" value="Small_GTPase"/>
</dbReference>
<dbReference type="NCBIfam" id="TIGR00231">
    <property type="entry name" value="small_GTP"/>
    <property type="match status" value="1"/>
</dbReference>
<accession>A0A8H3DKV3</accession>
<dbReference type="SMART" id="SM00173">
    <property type="entry name" value="RAS"/>
    <property type="match status" value="1"/>
</dbReference>
<dbReference type="SUPFAM" id="SSF51430">
    <property type="entry name" value="NAD(P)-linked oxidoreductase"/>
    <property type="match status" value="1"/>
</dbReference>
<evidence type="ECO:0000313" key="4">
    <source>
        <dbReference type="EMBL" id="CAE6530497.1"/>
    </source>
</evidence>
<dbReference type="SMART" id="SM00176">
    <property type="entry name" value="RAN"/>
    <property type="match status" value="1"/>
</dbReference>
<dbReference type="FunFam" id="3.40.50.300:FF:001447">
    <property type="entry name" value="Ras-related protein Rab-1B"/>
    <property type="match status" value="1"/>
</dbReference>
<dbReference type="OrthoDB" id="412182at2759"/>
<dbReference type="InterPro" id="IPR036812">
    <property type="entry name" value="NAD(P)_OxRdtase_dom_sf"/>
</dbReference>
<dbReference type="PROSITE" id="PS00063">
    <property type="entry name" value="ALDOKETO_REDUCTASE_3"/>
    <property type="match status" value="1"/>
</dbReference>
<dbReference type="PRINTS" id="PR00069">
    <property type="entry name" value="ALDKETRDTASE"/>
</dbReference>
<comment type="caution">
    <text evidence="4">The sequence shown here is derived from an EMBL/GenBank/DDBJ whole genome shotgun (WGS) entry which is preliminary data.</text>
</comment>
<dbReference type="Proteomes" id="UP000663861">
    <property type="component" value="Unassembled WGS sequence"/>
</dbReference>
<keyword evidence="1" id="KW-0560">Oxidoreductase</keyword>
<dbReference type="GO" id="GO:0016616">
    <property type="term" value="F:oxidoreductase activity, acting on the CH-OH group of donors, NAD or NADP as acceptor"/>
    <property type="evidence" value="ECO:0007669"/>
    <property type="project" value="UniProtKB-ARBA"/>
</dbReference>
<dbReference type="InterPro" id="IPR020471">
    <property type="entry name" value="AKR"/>
</dbReference>
<organism evidence="4 5">
    <name type="scientific">Rhizoctonia solani</name>
    <dbReference type="NCBI Taxonomy" id="456999"/>
    <lineage>
        <taxon>Eukaryota</taxon>
        <taxon>Fungi</taxon>
        <taxon>Dikarya</taxon>
        <taxon>Basidiomycota</taxon>
        <taxon>Agaricomycotina</taxon>
        <taxon>Agaricomycetes</taxon>
        <taxon>Cantharellales</taxon>
        <taxon>Ceratobasidiaceae</taxon>
        <taxon>Rhizoctonia</taxon>
    </lineage>
</organism>
<evidence type="ECO:0000313" key="5">
    <source>
        <dbReference type="Proteomes" id="UP000663861"/>
    </source>
</evidence>
<dbReference type="SMART" id="SM00175">
    <property type="entry name" value="RAB"/>
    <property type="match status" value="1"/>
</dbReference>
<dbReference type="Gene3D" id="3.20.20.100">
    <property type="entry name" value="NADP-dependent oxidoreductase domain"/>
    <property type="match status" value="1"/>
</dbReference>
<feature type="domain" description="NADP-dependent oxidoreductase" evidence="3">
    <location>
        <begin position="28"/>
        <end position="302"/>
    </location>
</feature>
<dbReference type="PROSITE" id="PS51421">
    <property type="entry name" value="RAS"/>
    <property type="match status" value="1"/>
</dbReference>
<dbReference type="PROSITE" id="PS51419">
    <property type="entry name" value="RAB"/>
    <property type="match status" value="1"/>
</dbReference>
<dbReference type="InterPro" id="IPR005225">
    <property type="entry name" value="Small_GTP-bd"/>
</dbReference>
<dbReference type="PROSITE" id="PS51420">
    <property type="entry name" value="RHO"/>
    <property type="match status" value="1"/>
</dbReference>
<feature type="region of interest" description="Disordered" evidence="2">
    <location>
        <begin position="573"/>
        <end position="596"/>
    </location>
</feature>
<dbReference type="EMBL" id="CAJMWY010004392">
    <property type="protein sequence ID" value="CAE6530497.1"/>
    <property type="molecule type" value="Genomic_DNA"/>
</dbReference>
<dbReference type="Gene3D" id="3.40.50.300">
    <property type="entry name" value="P-loop containing nucleotide triphosphate hydrolases"/>
    <property type="match status" value="1"/>
</dbReference>
<dbReference type="PANTHER" id="PTHR11732">
    <property type="entry name" value="ALDO/KETO REDUCTASE"/>
    <property type="match status" value="1"/>
</dbReference>
<dbReference type="GO" id="GO:0003924">
    <property type="term" value="F:GTPase activity"/>
    <property type="evidence" value="ECO:0007669"/>
    <property type="project" value="InterPro"/>
</dbReference>
<feature type="region of interest" description="Disordered" evidence="2">
    <location>
        <begin position="636"/>
        <end position="671"/>
    </location>
</feature>
<dbReference type="PROSITE" id="PS00062">
    <property type="entry name" value="ALDOKETO_REDUCTASE_2"/>
    <property type="match status" value="1"/>
</dbReference>